<dbReference type="EMBL" id="BMVW01000014">
    <property type="protein sequence ID" value="GGZ29021.1"/>
    <property type="molecule type" value="Genomic_DNA"/>
</dbReference>
<keyword evidence="1" id="KW-0472">Membrane</keyword>
<protein>
    <submittedName>
        <fullName evidence="2">Uncharacterized protein</fullName>
    </submittedName>
</protein>
<comment type="caution">
    <text evidence="2">The sequence shown here is derived from an EMBL/GenBank/DDBJ whole genome shotgun (WGS) entry which is preliminary data.</text>
</comment>
<dbReference type="Proteomes" id="UP000622166">
    <property type="component" value="Unassembled WGS sequence"/>
</dbReference>
<reference evidence="2" key="2">
    <citation type="submission" date="2020-09" db="EMBL/GenBank/DDBJ databases">
        <authorList>
            <person name="Sun Q."/>
            <person name="Ohkuma M."/>
        </authorList>
    </citation>
    <scope>NUCLEOTIDE SEQUENCE</scope>
    <source>
        <strain evidence="2">JCM 4815</strain>
    </source>
</reference>
<evidence type="ECO:0000313" key="2">
    <source>
        <dbReference type="EMBL" id="GGZ29021.1"/>
    </source>
</evidence>
<reference evidence="2" key="1">
    <citation type="journal article" date="2014" name="Int. J. Syst. Evol. Microbiol.">
        <title>Complete genome sequence of Corynebacterium casei LMG S-19264T (=DSM 44701T), isolated from a smear-ripened cheese.</title>
        <authorList>
            <consortium name="US DOE Joint Genome Institute (JGI-PGF)"/>
            <person name="Walter F."/>
            <person name="Albersmeier A."/>
            <person name="Kalinowski J."/>
            <person name="Ruckert C."/>
        </authorList>
    </citation>
    <scope>NUCLEOTIDE SEQUENCE</scope>
    <source>
        <strain evidence="2">JCM 4815</strain>
    </source>
</reference>
<keyword evidence="1" id="KW-1133">Transmembrane helix</keyword>
<gene>
    <name evidence="2" type="ORF">GCM10010365_56570</name>
</gene>
<sequence>MTAVGIGSALLLGLPWLARLDLPLVGRLLRRYDARDHVSRFAAPGDPAVPPVLLFLAYLAVLLTCTLLRHGLQQYDEVVVVTRLIVVLSAAIVFPLLVRASRRYMKYVPPTLPAPRPEPPGVNVTAGT</sequence>
<proteinExistence type="predicted"/>
<evidence type="ECO:0000256" key="1">
    <source>
        <dbReference type="SAM" id="Phobius"/>
    </source>
</evidence>
<evidence type="ECO:0000313" key="3">
    <source>
        <dbReference type="Proteomes" id="UP000622166"/>
    </source>
</evidence>
<keyword evidence="1" id="KW-0812">Transmembrane</keyword>
<accession>A0A918Q027</accession>
<feature type="transmembrane region" description="Helical" evidence="1">
    <location>
        <begin position="48"/>
        <end position="68"/>
    </location>
</feature>
<name>A0A918Q027_9ACTN</name>
<dbReference type="AlphaFoldDB" id="A0A918Q027"/>
<feature type="transmembrane region" description="Helical" evidence="1">
    <location>
        <begin position="80"/>
        <end position="98"/>
    </location>
</feature>
<keyword evidence="3" id="KW-1185">Reference proteome</keyword>
<organism evidence="2 3">
    <name type="scientific">Streptomyces poonensis</name>
    <dbReference type="NCBI Taxonomy" id="68255"/>
    <lineage>
        <taxon>Bacteria</taxon>
        <taxon>Bacillati</taxon>
        <taxon>Actinomycetota</taxon>
        <taxon>Actinomycetes</taxon>
        <taxon>Kitasatosporales</taxon>
        <taxon>Streptomycetaceae</taxon>
        <taxon>Streptomyces</taxon>
    </lineage>
</organism>